<keyword evidence="8" id="KW-0472">Membrane</keyword>
<protein>
    <recommendedName>
        <fullName evidence="11">Cytochrome P450</fullName>
    </recommendedName>
</protein>
<feature type="non-terminal residue" evidence="9">
    <location>
        <position position="235"/>
    </location>
</feature>
<keyword evidence="4" id="KW-0479">Metal-binding</keyword>
<evidence type="ECO:0000256" key="6">
    <source>
        <dbReference type="ARBA" id="ARBA00023004"/>
    </source>
</evidence>
<comment type="cofactor">
    <cofactor evidence="1">
        <name>heme</name>
        <dbReference type="ChEBI" id="CHEBI:30413"/>
    </cofactor>
</comment>
<dbReference type="GO" id="GO:0005737">
    <property type="term" value="C:cytoplasm"/>
    <property type="evidence" value="ECO:0007669"/>
    <property type="project" value="TreeGrafter"/>
</dbReference>
<evidence type="ECO:0000256" key="8">
    <source>
        <dbReference type="SAM" id="Phobius"/>
    </source>
</evidence>
<keyword evidence="3" id="KW-0349">Heme</keyword>
<evidence type="ECO:0000313" key="10">
    <source>
        <dbReference type="Proteomes" id="UP001445076"/>
    </source>
</evidence>
<keyword evidence="8" id="KW-1133">Transmembrane helix</keyword>
<evidence type="ECO:0000256" key="5">
    <source>
        <dbReference type="ARBA" id="ARBA00023002"/>
    </source>
</evidence>
<evidence type="ECO:0008006" key="11">
    <source>
        <dbReference type="Google" id="ProtNLM"/>
    </source>
</evidence>
<sequence>VSRCLLRHASTENFKRSCRDSLKMLLIIAVVLLFYFLYINSCKPRGYPPGPVRLPLVGFLPYIKKECFHKQATQLSSTYGNVIGLYFGTKANVVVNGWDAVKDSLLNDQLNGRPENLIYNIIFDGKQRGMLYVEKDFFKEQRRFTLHQFRNLGFGKQSSKEVIHEEVNDLIKEIQETEGSILIKDVVGVSAINILWALMGGKRFSRSDDRLLHLVKVVNDLFSSGDVSCLQLMFS</sequence>
<dbReference type="Proteomes" id="UP001445076">
    <property type="component" value="Unassembled WGS sequence"/>
</dbReference>
<organism evidence="9 10">
    <name type="scientific">Cherax quadricarinatus</name>
    <name type="common">Australian red claw crayfish</name>
    <dbReference type="NCBI Taxonomy" id="27406"/>
    <lineage>
        <taxon>Eukaryota</taxon>
        <taxon>Metazoa</taxon>
        <taxon>Ecdysozoa</taxon>
        <taxon>Arthropoda</taxon>
        <taxon>Crustacea</taxon>
        <taxon>Multicrustacea</taxon>
        <taxon>Malacostraca</taxon>
        <taxon>Eumalacostraca</taxon>
        <taxon>Eucarida</taxon>
        <taxon>Decapoda</taxon>
        <taxon>Pleocyemata</taxon>
        <taxon>Astacidea</taxon>
        <taxon>Parastacoidea</taxon>
        <taxon>Parastacidae</taxon>
        <taxon>Cherax</taxon>
    </lineage>
</organism>
<keyword evidence="10" id="KW-1185">Reference proteome</keyword>
<proteinExistence type="inferred from homology"/>
<feature type="transmembrane region" description="Helical" evidence="8">
    <location>
        <begin position="21"/>
        <end position="39"/>
    </location>
</feature>
<evidence type="ECO:0000256" key="4">
    <source>
        <dbReference type="ARBA" id="ARBA00022723"/>
    </source>
</evidence>
<evidence type="ECO:0000256" key="7">
    <source>
        <dbReference type="ARBA" id="ARBA00023033"/>
    </source>
</evidence>
<evidence type="ECO:0000256" key="2">
    <source>
        <dbReference type="ARBA" id="ARBA00010617"/>
    </source>
</evidence>
<dbReference type="GO" id="GO:0016712">
    <property type="term" value="F:oxidoreductase activity, acting on paired donors, with incorporation or reduction of molecular oxygen, reduced flavin or flavoprotein as one donor, and incorporation of one atom of oxygen"/>
    <property type="evidence" value="ECO:0007669"/>
    <property type="project" value="TreeGrafter"/>
</dbReference>
<keyword evidence="5" id="KW-0560">Oxidoreductase</keyword>
<dbReference type="GO" id="GO:0020037">
    <property type="term" value="F:heme binding"/>
    <property type="evidence" value="ECO:0007669"/>
    <property type="project" value="InterPro"/>
</dbReference>
<accession>A0AAW0XPV1</accession>
<dbReference type="GO" id="GO:0005506">
    <property type="term" value="F:iron ion binding"/>
    <property type="evidence" value="ECO:0007669"/>
    <property type="project" value="InterPro"/>
</dbReference>
<comment type="similarity">
    <text evidence="2">Belongs to the cytochrome P450 family.</text>
</comment>
<gene>
    <name evidence="9" type="ORF">OTU49_000382</name>
</gene>
<reference evidence="9 10" key="1">
    <citation type="journal article" date="2024" name="BMC Genomics">
        <title>Genome assembly of redclaw crayfish (Cherax quadricarinatus) provides insights into its immune adaptation and hypoxia tolerance.</title>
        <authorList>
            <person name="Liu Z."/>
            <person name="Zheng J."/>
            <person name="Li H."/>
            <person name="Fang K."/>
            <person name="Wang S."/>
            <person name="He J."/>
            <person name="Zhou D."/>
            <person name="Weng S."/>
            <person name="Chi M."/>
            <person name="Gu Z."/>
            <person name="He J."/>
            <person name="Li F."/>
            <person name="Wang M."/>
        </authorList>
    </citation>
    <scope>NUCLEOTIDE SEQUENCE [LARGE SCALE GENOMIC DNA]</scope>
    <source>
        <strain evidence="9">ZL_2023a</strain>
    </source>
</reference>
<evidence type="ECO:0000313" key="9">
    <source>
        <dbReference type="EMBL" id="KAK8744980.1"/>
    </source>
</evidence>
<feature type="non-terminal residue" evidence="9">
    <location>
        <position position="1"/>
    </location>
</feature>
<dbReference type="PRINTS" id="PR00463">
    <property type="entry name" value="EP450I"/>
</dbReference>
<evidence type="ECO:0000256" key="1">
    <source>
        <dbReference type="ARBA" id="ARBA00001971"/>
    </source>
</evidence>
<dbReference type="SUPFAM" id="SSF48264">
    <property type="entry name" value="Cytochrome P450"/>
    <property type="match status" value="1"/>
</dbReference>
<keyword evidence="7" id="KW-0503">Monooxygenase</keyword>
<dbReference type="GO" id="GO:0008395">
    <property type="term" value="F:steroid hydroxylase activity"/>
    <property type="evidence" value="ECO:0007669"/>
    <property type="project" value="TreeGrafter"/>
</dbReference>
<dbReference type="InterPro" id="IPR001128">
    <property type="entry name" value="Cyt_P450"/>
</dbReference>
<dbReference type="PANTHER" id="PTHR24300:SF376">
    <property type="entry name" value="CYTOCHROME P450 15A1"/>
    <property type="match status" value="1"/>
</dbReference>
<dbReference type="Gene3D" id="1.10.630.10">
    <property type="entry name" value="Cytochrome P450"/>
    <property type="match status" value="1"/>
</dbReference>
<evidence type="ECO:0000256" key="3">
    <source>
        <dbReference type="ARBA" id="ARBA00022617"/>
    </source>
</evidence>
<dbReference type="AlphaFoldDB" id="A0AAW0XPV1"/>
<dbReference type="InterPro" id="IPR050182">
    <property type="entry name" value="Cytochrome_P450_fam2"/>
</dbReference>
<keyword evidence="8" id="KW-0812">Transmembrane</keyword>
<dbReference type="InterPro" id="IPR036396">
    <property type="entry name" value="Cyt_P450_sf"/>
</dbReference>
<keyword evidence="6" id="KW-0408">Iron</keyword>
<name>A0AAW0XPV1_CHEQU</name>
<dbReference type="Pfam" id="PF00067">
    <property type="entry name" value="p450"/>
    <property type="match status" value="1"/>
</dbReference>
<dbReference type="PANTHER" id="PTHR24300">
    <property type="entry name" value="CYTOCHROME P450 508A4-RELATED"/>
    <property type="match status" value="1"/>
</dbReference>
<dbReference type="InterPro" id="IPR002401">
    <property type="entry name" value="Cyt_P450_E_grp-I"/>
</dbReference>
<dbReference type="EMBL" id="JARKIK010000020">
    <property type="protein sequence ID" value="KAK8744980.1"/>
    <property type="molecule type" value="Genomic_DNA"/>
</dbReference>
<dbReference type="GO" id="GO:0006805">
    <property type="term" value="P:xenobiotic metabolic process"/>
    <property type="evidence" value="ECO:0007669"/>
    <property type="project" value="TreeGrafter"/>
</dbReference>
<dbReference type="GO" id="GO:0006082">
    <property type="term" value="P:organic acid metabolic process"/>
    <property type="evidence" value="ECO:0007669"/>
    <property type="project" value="TreeGrafter"/>
</dbReference>
<comment type="caution">
    <text evidence="9">The sequence shown here is derived from an EMBL/GenBank/DDBJ whole genome shotgun (WGS) entry which is preliminary data.</text>
</comment>